<dbReference type="Proteomes" id="UP001595880">
    <property type="component" value="Unassembled WGS sequence"/>
</dbReference>
<accession>A0ABV8VU82</accession>
<evidence type="ECO:0000313" key="3">
    <source>
        <dbReference type="Proteomes" id="UP001595880"/>
    </source>
</evidence>
<keyword evidence="3" id="KW-1185">Reference proteome</keyword>
<evidence type="ECO:0000256" key="1">
    <source>
        <dbReference type="SAM" id="Phobius"/>
    </source>
</evidence>
<keyword evidence="1" id="KW-1133">Transmembrane helix</keyword>
<organism evidence="2 3">
    <name type="scientific">Gracilibacillus marinus</name>
    <dbReference type="NCBI Taxonomy" id="630535"/>
    <lineage>
        <taxon>Bacteria</taxon>
        <taxon>Bacillati</taxon>
        <taxon>Bacillota</taxon>
        <taxon>Bacilli</taxon>
        <taxon>Bacillales</taxon>
        <taxon>Bacillaceae</taxon>
        <taxon>Gracilibacillus</taxon>
    </lineage>
</organism>
<keyword evidence="1" id="KW-0812">Transmembrane</keyword>
<feature type="transmembrane region" description="Helical" evidence="1">
    <location>
        <begin position="7"/>
        <end position="25"/>
    </location>
</feature>
<dbReference type="PANTHER" id="PTHR41771:SF1">
    <property type="entry name" value="MEMBRANE PROTEIN"/>
    <property type="match status" value="1"/>
</dbReference>
<proteinExistence type="predicted"/>
<feature type="transmembrane region" description="Helical" evidence="1">
    <location>
        <begin position="117"/>
        <end position="133"/>
    </location>
</feature>
<feature type="transmembrane region" description="Helical" evidence="1">
    <location>
        <begin position="288"/>
        <end position="312"/>
    </location>
</feature>
<feature type="transmembrane region" description="Helical" evidence="1">
    <location>
        <begin position="332"/>
        <end position="355"/>
    </location>
</feature>
<dbReference type="RefSeq" id="WP_390198781.1">
    <property type="nucleotide sequence ID" value="NZ_JBHSDV010000002.1"/>
</dbReference>
<reference evidence="3" key="1">
    <citation type="journal article" date="2019" name="Int. J. Syst. Evol. Microbiol.">
        <title>The Global Catalogue of Microorganisms (GCM) 10K type strain sequencing project: providing services to taxonomists for standard genome sequencing and annotation.</title>
        <authorList>
            <consortium name="The Broad Institute Genomics Platform"/>
            <consortium name="The Broad Institute Genome Sequencing Center for Infectious Disease"/>
            <person name="Wu L."/>
            <person name="Ma J."/>
        </authorList>
    </citation>
    <scope>NUCLEOTIDE SEQUENCE [LARGE SCALE GENOMIC DNA]</scope>
    <source>
        <strain evidence="3">KACC 14058</strain>
    </source>
</reference>
<feature type="transmembrane region" description="Helical" evidence="1">
    <location>
        <begin position="140"/>
        <end position="159"/>
    </location>
</feature>
<sequence length="362" mass="39949">MTFFKKIHPFYFIMAILFLLSLLFVTNNEAFYSDTIVDVTEVKEIAKEELVDGNGNKDRLYTLEITGEIQNGESKGTSITIEHQYSQSQAISYPLAKGDTFFLGDDGDSVGNLKRDVYIVLIGWLFILVLLFVGRKQGALSVLSLAVNAIILFVALDIYAQHPNINLLVICGISIVLFTILSLFMASGNSAKTYTAILATFICTSMSLLITFVAFYLTGEQGLRYEEMAFVSRHPQLIFLAGLLIGSLGAVMDVAITMASSMFELYEKNQAIKVSVLKKAGKEIGRDIMGTMTNILFFAYVSGSIPMLLLYFKNGSPLDFTITVNLSMEIARALAGGIGIVLTIPITIYLSIFFIKRKQAIK</sequence>
<comment type="caution">
    <text evidence="2">The sequence shown here is derived from an EMBL/GenBank/DDBJ whole genome shotgun (WGS) entry which is preliminary data.</text>
</comment>
<keyword evidence="1" id="KW-0472">Membrane</keyword>
<dbReference type="EMBL" id="JBHSDV010000002">
    <property type="protein sequence ID" value="MFC4388049.1"/>
    <property type="molecule type" value="Genomic_DNA"/>
</dbReference>
<evidence type="ECO:0000313" key="2">
    <source>
        <dbReference type="EMBL" id="MFC4388049.1"/>
    </source>
</evidence>
<protein>
    <submittedName>
        <fullName evidence="2">YibE/F family protein</fullName>
    </submittedName>
</protein>
<gene>
    <name evidence="2" type="ORF">ACFOZ1_09540</name>
</gene>
<dbReference type="Pfam" id="PF07907">
    <property type="entry name" value="YibE_F"/>
    <property type="match status" value="1"/>
</dbReference>
<dbReference type="PANTHER" id="PTHR41771">
    <property type="entry name" value="MEMBRANE PROTEIN-RELATED"/>
    <property type="match status" value="1"/>
</dbReference>
<name>A0ABV8VU82_9BACI</name>
<feature type="transmembrane region" description="Helical" evidence="1">
    <location>
        <begin position="237"/>
        <end position="259"/>
    </location>
</feature>
<feature type="transmembrane region" description="Helical" evidence="1">
    <location>
        <begin position="196"/>
        <end position="217"/>
    </location>
</feature>
<feature type="transmembrane region" description="Helical" evidence="1">
    <location>
        <begin position="165"/>
        <end position="184"/>
    </location>
</feature>
<dbReference type="InterPro" id="IPR012507">
    <property type="entry name" value="YibE_F"/>
</dbReference>